<dbReference type="InterPro" id="IPR012349">
    <property type="entry name" value="Split_barrel_FMN-bd"/>
</dbReference>
<gene>
    <name evidence="3" type="ORF">NON19_19455</name>
</gene>
<comment type="caution">
    <text evidence="3">The sequence shown here is derived from an EMBL/GenBank/DDBJ whole genome shotgun (WGS) entry which is preliminary data.</text>
</comment>
<dbReference type="Gene3D" id="2.30.110.10">
    <property type="entry name" value="Electron Transport, Fmn-binding Protein, Chain A"/>
    <property type="match status" value="1"/>
</dbReference>
<sequence>MPINPREPGAAFEAFWREPHYCTLTTPRPDGTPHVVAVGATYDPETGLARVITRKTSRKVHNILAAGPSGARVALCQIDKGRWATLEGVATVRTDPSAIAEAVRRYEERYQRKTQPNPARVAIEIALTSAMGRVG</sequence>
<feature type="domain" description="Pyridoxamine 5'-phosphate oxidase N-terminal" evidence="2">
    <location>
        <begin position="11"/>
        <end position="127"/>
    </location>
</feature>
<reference evidence="3 4" key="1">
    <citation type="submission" date="2022-06" db="EMBL/GenBank/DDBJ databases">
        <title>Draft genome sequence of type strain Streptomyces rubrisoli DSM 42083.</title>
        <authorList>
            <person name="Duangmal K."/>
            <person name="Klaysubun C."/>
        </authorList>
    </citation>
    <scope>NUCLEOTIDE SEQUENCE [LARGE SCALE GENOMIC DNA]</scope>
    <source>
        <strain evidence="3 4">DSM 42083</strain>
    </source>
</reference>
<dbReference type="InterPro" id="IPR052019">
    <property type="entry name" value="F420H2_bilvrd_red/Heme_oxyg"/>
</dbReference>
<name>A0ABT1PFJ5_9ACTN</name>
<evidence type="ECO:0000313" key="3">
    <source>
        <dbReference type="EMBL" id="MCQ4044139.1"/>
    </source>
</evidence>
<dbReference type="Proteomes" id="UP001206206">
    <property type="component" value="Unassembled WGS sequence"/>
</dbReference>
<evidence type="ECO:0000259" key="2">
    <source>
        <dbReference type="Pfam" id="PF01243"/>
    </source>
</evidence>
<evidence type="ECO:0000256" key="1">
    <source>
        <dbReference type="ARBA" id="ARBA00023002"/>
    </source>
</evidence>
<dbReference type="RefSeq" id="WP_255929812.1">
    <property type="nucleotide sequence ID" value="NZ_JANFNH010000023.1"/>
</dbReference>
<proteinExistence type="predicted"/>
<organism evidence="3 4">
    <name type="scientific">Streptantibioticus rubrisoli</name>
    <dbReference type="NCBI Taxonomy" id="1387313"/>
    <lineage>
        <taxon>Bacteria</taxon>
        <taxon>Bacillati</taxon>
        <taxon>Actinomycetota</taxon>
        <taxon>Actinomycetes</taxon>
        <taxon>Kitasatosporales</taxon>
        <taxon>Streptomycetaceae</taxon>
        <taxon>Streptantibioticus</taxon>
    </lineage>
</organism>
<accession>A0ABT1PFJ5</accession>
<dbReference type="SUPFAM" id="SSF50475">
    <property type="entry name" value="FMN-binding split barrel"/>
    <property type="match status" value="1"/>
</dbReference>
<protein>
    <submittedName>
        <fullName evidence="3">Pyridoxamine 5'-phosphate oxidase family protein</fullName>
    </submittedName>
</protein>
<dbReference type="PANTHER" id="PTHR35176">
    <property type="entry name" value="HEME OXYGENASE HI_0854-RELATED"/>
    <property type="match status" value="1"/>
</dbReference>
<keyword evidence="1" id="KW-0560">Oxidoreductase</keyword>
<evidence type="ECO:0000313" key="4">
    <source>
        <dbReference type="Proteomes" id="UP001206206"/>
    </source>
</evidence>
<dbReference type="EMBL" id="JANFNH010000023">
    <property type="protein sequence ID" value="MCQ4044139.1"/>
    <property type="molecule type" value="Genomic_DNA"/>
</dbReference>
<keyword evidence="4" id="KW-1185">Reference proteome</keyword>
<dbReference type="InterPro" id="IPR011576">
    <property type="entry name" value="Pyridox_Oxase_N"/>
</dbReference>
<dbReference type="PANTHER" id="PTHR35176:SF1">
    <property type="entry name" value="F420H(2)-DEPENDENT BILIVERDIN REDUCTASE"/>
    <property type="match status" value="1"/>
</dbReference>
<dbReference type="Pfam" id="PF01243">
    <property type="entry name" value="PNPOx_N"/>
    <property type="match status" value="1"/>
</dbReference>